<dbReference type="Gene3D" id="6.10.340.10">
    <property type="match status" value="1"/>
</dbReference>
<dbReference type="GO" id="GO:0006935">
    <property type="term" value="P:chemotaxis"/>
    <property type="evidence" value="ECO:0007669"/>
    <property type="project" value="InterPro"/>
</dbReference>
<evidence type="ECO:0000313" key="8">
    <source>
        <dbReference type="Proteomes" id="UP000191240"/>
    </source>
</evidence>
<name>A0A1M6C474_9FIRM</name>
<evidence type="ECO:0000259" key="6">
    <source>
        <dbReference type="PROSITE" id="PS50885"/>
    </source>
</evidence>
<dbReference type="InterPro" id="IPR004090">
    <property type="entry name" value="Chemotax_Me-accpt_rcpt"/>
</dbReference>
<dbReference type="InterPro" id="IPR003660">
    <property type="entry name" value="HAMP_dom"/>
</dbReference>
<dbReference type="SMART" id="SM00304">
    <property type="entry name" value="HAMP"/>
    <property type="match status" value="1"/>
</dbReference>
<gene>
    <name evidence="7" type="ORF">SAMN02745671_00992</name>
</gene>
<dbReference type="InterPro" id="IPR004089">
    <property type="entry name" value="MCPsignal_dom"/>
</dbReference>
<dbReference type="EMBL" id="FQYW01000007">
    <property type="protein sequence ID" value="SHI55827.1"/>
    <property type="molecule type" value="Genomic_DNA"/>
</dbReference>
<dbReference type="PANTHER" id="PTHR32089">
    <property type="entry name" value="METHYL-ACCEPTING CHEMOTAXIS PROTEIN MCPB"/>
    <property type="match status" value="1"/>
</dbReference>
<dbReference type="Pfam" id="PF00015">
    <property type="entry name" value="MCPsignal"/>
    <property type="match status" value="1"/>
</dbReference>
<dbReference type="PROSITE" id="PS50111">
    <property type="entry name" value="CHEMOTAXIS_TRANSDUC_2"/>
    <property type="match status" value="1"/>
</dbReference>
<dbReference type="GO" id="GO:0007165">
    <property type="term" value="P:signal transduction"/>
    <property type="evidence" value="ECO:0007669"/>
    <property type="project" value="UniProtKB-KW"/>
</dbReference>
<accession>A0A1M6C474</accession>
<dbReference type="PROSITE" id="PS50885">
    <property type="entry name" value="HAMP"/>
    <property type="match status" value="1"/>
</dbReference>
<dbReference type="Gene3D" id="1.10.287.950">
    <property type="entry name" value="Methyl-accepting chemotaxis protein"/>
    <property type="match status" value="1"/>
</dbReference>
<evidence type="ECO:0000256" key="2">
    <source>
        <dbReference type="ARBA" id="ARBA00029447"/>
    </source>
</evidence>
<dbReference type="PRINTS" id="PR00260">
    <property type="entry name" value="CHEMTRNSDUCR"/>
</dbReference>
<dbReference type="Pfam" id="PF12729">
    <property type="entry name" value="4HB_MCP_1"/>
    <property type="match status" value="1"/>
</dbReference>
<evidence type="ECO:0000259" key="5">
    <source>
        <dbReference type="PROSITE" id="PS50111"/>
    </source>
</evidence>
<organism evidence="7 8">
    <name type="scientific">Anaerovibrio lipolyticus DSM 3074</name>
    <dbReference type="NCBI Taxonomy" id="1120997"/>
    <lineage>
        <taxon>Bacteria</taxon>
        <taxon>Bacillati</taxon>
        <taxon>Bacillota</taxon>
        <taxon>Negativicutes</taxon>
        <taxon>Selenomonadales</taxon>
        <taxon>Selenomonadaceae</taxon>
        <taxon>Anaerovibrio</taxon>
    </lineage>
</organism>
<keyword evidence="4" id="KW-0812">Transmembrane</keyword>
<protein>
    <submittedName>
        <fullName evidence="7">Methyl-accepting chemotaxis protein</fullName>
    </submittedName>
</protein>
<proteinExistence type="inferred from homology"/>
<dbReference type="InterPro" id="IPR024478">
    <property type="entry name" value="HlyB_4HB_MCP"/>
</dbReference>
<dbReference type="RefSeq" id="WP_052211791.1">
    <property type="nucleotide sequence ID" value="NZ_FQYW01000007.1"/>
</dbReference>
<dbReference type="SUPFAM" id="SSF58104">
    <property type="entry name" value="Methyl-accepting chemotaxis protein (MCP) signaling domain"/>
    <property type="match status" value="1"/>
</dbReference>
<evidence type="ECO:0000256" key="1">
    <source>
        <dbReference type="ARBA" id="ARBA00023224"/>
    </source>
</evidence>
<sequence>MNDLTIRQKLYMVFGLLLIIITATNLFSGYSLNSINNGAMRIATEHLNGVMAASNSNQTLTDYRQGEYSVFTATTLPNRIYAIQQTKKLGDQLDIAFKDIEPTLTGDNASLFQTIVSNWQTYRKNSEVMINLISEGKHAEAAVMLDKSKQDYQVISNDLTRLLDAQKDFIHAETADAEAKYAVTRNTLIFTFVIILVLSAFMGWYLSSTIQKSITYLMNISKEIAGGNLTVDVSAKTNDEFGELTNSYKDTVHNLRTLIGHIHKTAQDVSGFAKQLTENAEQSAQATNQVAMSITNVASNANMQETAVTNSSNDINLLAENLEGFANKASASNEAAHNVQDIASHGAESIADAVRQMEEISEAVIKSAEVIKQLAERSNEIGTISDTISSIASQTNLLALNAAIEAARAGEAGRGFAVVAEEVRKLAEESNTAALRIADLISDIQKDTDHAVNRMNRGTEVVKAGQEVVTNAGDAFNQIVSAVENLAEHSRDILNEATSSSSNAANLVSNMAALEKTGREVATETESVSAATEEQAASMDEIANASRKMAELSVDLQNATDKFKI</sequence>
<reference evidence="7 8" key="1">
    <citation type="submission" date="2016-11" db="EMBL/GenBank/DDBJ databases">
        <authorList>
            <person name="Jaros S."/>
            <person name="Januszkiewicz K."/>
            <person name="Wedrychowicz H."/>
        </authorList>
    </citation>
    <scope>NUCLEOTIDE SEQUENCE [LARGE SCALE GENOMIC DNA]</scope>
    <source>
        <strain evidence="7 8">DSM 3074</strain>
    </source>
</reference>
<feature type="transmembrane region" description="Helical" evidence="4">
    <location>
        <begin position="188"/>
        <end position="206"/>
    </location>
</feature>
<dbReference type="SMART" id="SM00283">
    <property type="entry name" value="MA"/>
    <property type="match status" value="1"/>
</dbReference>
<evidence type="ECO:0000256" key="4">
    <source>
        <dbReference type="SAM" id="Phobius"/>
    </source>
</evidence>
<dbReference type="Proteomes" id="UP000191240">
    <property type="component" value="Unassembled WGS sequence"/>
</dbReference>
<evidence type="ECO:0000313" key="7">
    <source>
        <dbReference type="EMBL" id="SHI55827.1"/>
    </source>
</evidence>
<comment type="similarity">
    <text evidence="2">Belongs to the methyl-accepting chemotaxis (MCP) protein family.</text>
</comment>
<dbReference type="GO" id="GO:0004888">
    <property type="term" value="F:transmembrane signaling receptor activity"/>
    <property type="evidence" value="ECO:0007669"/>
    <property type="project" value="InterPro"/>
</dbReference>
<feature type="domain" description="Methyl-accepting transducer" evidence="5">
    <location>
        <begin position="279"/>
        <end position="550"/>
    </location>
</feature>
<feature type="domain" description="HAMP" evidence="6">
    <location>
        <begin position="208"/>
        <end position="260"/>
    </location>
</feature>
<dbReference type="CDD" id="cd06225">
    <property type="entry name" value="HAMP"/>
    <property type="match status" value="1"/>
</dbReference>
<keyword evidence="1 3" id="KW-0807">Transducer</keyword>
<keyword evidence="4" id="KW-0472">Membrane</keyword>
<dbReference type="AlphaFoldDB" id="A0A1M6C474"/>
<keyword evidence="4" id="KW-1133">Transmembrane helix</keyword>
<dbReference type="CDD" id="cd11386">
    <property type="entry name" value="MCP_signal"/>
    <property type="match status" value="1"/>
</dbReference>
<dbReference type="GO" id="GO:0016020">
    <property type="term" value="C:membrane"/>
    <property type="evidence" value="ECO:0007669"/>
    <property type="project" value="InterPro"/>
</dbReference>
<evidence type="ECO:0000256" key="3">
    <source>
        <dbReference type="PROSITE-ProRule" id="PRU00284"/>
    </source>
</evidence>
<dbReference type="PANTHER" id="PTHR32089:SF112">
    <property type="entry name" value="LYSOZYME-LIKE PROTEIN-RELATED"/>
    <property type="match status" value="1"/>
</dbReference>
<dbReference type="Pfam" id="PF00672">
    <property type="entry name" value="HAMP"/>
    <property type="match status" value="1"/>
</dbReference>
<feature type="transmembrane region" description="Helical" evidence="4">
    <location>
        <begin position="12"/>
        <end position="32"/>
    </location>
</feature>
<dbReference type="OrthoDB" id="1673153at2"/>